<evidence type="ECO:0000256" key="3">
    <source>
        <dbReference type="ARBA" id="ARBA00023163"/>
    </source>
</evidence>
<reference evidence="5 6" key="1">
    <citation type="submission" date="2019-11" db="EMBL/GenBank/DDBJ databases">
        <title>Metabolism of dissolved organic matter in forest soils.</title>
        <authorList>
            <person name="Cyle K.T."/>
            <person name="Wilhelm R.C."/>
            <person name="Martinez C.E."/>
        </authorList>
    </citation>
    <scope>NUCLEOTIDE SEQUENCE [LARGE SCALE GENOMIC DNA]</scope>
    <source>
        <strain evidence="5 6">1N</strain>
    </source>
</reference>
<dbReference type="PANTHER" id="PTHR46796:SF6">
    <property type="entry name" value="ARAC SUBFAMILY"/>
    <property type="match status" value="1"/>
</dbReference>
<evidence type="ECO:0000256" key="1">
    <source>
        <dbReference type="ARBA" id="ARBA00023015"/>
    </source>
</evidence>
<feature type="domain" description="HTH araC/xylS-type" evidence="4">
    <location>
        <begin position="244"/>
        <end position="345"/>
    </location>
</feature>
<dbReference type="Pfam" id="PF12833">
    <property type="entry name" value="HTH_18"/>
    <property type="match status" value="1"/>
</dbReference>
<sequence length="347" mass="39003">MKGRCQNLRRNEGCTRASFKRTFGQILRERAMRSTFSLDDLPISSRFQYWCDLSETLFVPVSLECDTPETFTAKYDGRNFGPTRFGTSYMGRLKVNRTSEHIARSQADPVKLIVPLSGAITISQDKKHTVVRPGQFYLVDPVRPYQEQIIEGLTFHWAHIPREAVTSRIGRIEQVTATAFSNRSPYGRLSTDFIHSISHVLDSVEGAAAEHISAVALDLFTMACWEQTDKLQPRSTIHRSALRHRAKAFIDEHLSDPDLTLGDVAAALGISTRYVGGLLVEGGIAYRQYVLDQRLARCARDLIDPRMGQQSVTCIAFSCGFNDGAHFSRAFKAAYGMSPRDYRASRQ</sequence>
<dbReference type="PANTHER" id="PTHR46796">
    <property type="entry name" value="HTH-TYPE TRANSCRIPTIONAL ACTIVATOR RHAS-RELATED"/>
    <property type="match status" value="1"/>
</dbReference>
<proteinExistence type="predicted"/>
<keyword evidence="6" id="KW-1185">Reference proteome</keyword>
<gene>
    <name evidence="5" type="ORF">GNZ12_41380</name>
</gene>
<evidence type="ECO:0000259" key="4">
    <source>
        <dbReference type="PROSITE" id="PS01124"/>
    </source>
</evidence>
<organism evidence="5 6">
    <name type="scientific">Paraburkholderia solitsugae</name>
    <dbReference type="NCBI Taxonomy" id="2675748"/>
    <lineage>
        <taxon>Bacteria</taxon>
        <taxon>Pseudomonadati</taxon>
        <taxon>Pseudomonadota</taxon>
        <taxon>Betaproteobacteria</taxon>
        <taxon>Burkholderiales</taxon>
        <taxon>Burkholderiaceae</taxon>
        <taxon>Paraburkholderia</taxon>
    </lineage>
</organism>
<comment type="caution">
    <text evidence="5">The sequence shown here is derived from an EMBL/GenBank/DDBJ whole genome shotgun (WGS) entry which is preliminary data.</text>
</comment>
<keyword evidence="2" id="KW-0238">DNA-binding</keyword>
<evidence type="ECO:0000313" key="6">
    <source>
        <dbReference type="Proteomes" id="UP000652198"/>
    </source>
</evidence>
<dbReference type="InterPro" id="IPR018060">
    <property type="entry name" value="HTH_AraC"/>
</dbReference>
<dbReference type="PRINTS" id="PR00032">
    <property type="entry name" value="HTHARAC"/>
</dbReference>
<name>A0ABX2C6W2_9BURK</name>
<dbReference type="Gene3D" id="1.10.10.60">
    <property type="entry name" value="Homeodomain-like"/>
    <property type="match status" value="1"/>
</dbReference>
<evidence type="ECO:0000256" key="2">
    <source>
        <dbReference type="ARBA" id="ARBA00023125"/>
    </source>
</evidence>
<dbReference type="InterPro" id="IPR009057">
    <property type="entry name" value="Homeodomain-like_sf"/>
</dbReference>
<dbReference type="EMBL" id="WOEY01000166">
    <property type="protein sequence ID" value="NPT47637.1"/>
    <property type="molecule type" value="Genomic_DNA"/>
</dbReference>
<keyword evidence="3" id="KW-0804">Transcription</keyword>
<dbReference type="SUPFAM" id="SSF46689">
    <property type="entry name" value="Homeodomain-like"/>
    <property type="match status" value="1"/>
</dbReference>
<dbReference type="InterPro" id="IPR020449">
    <property type="entry name" value="Tscrpt_reg_AraC-type_HTH"/>
</dbReference>
<evidence type="ECO:0000313" key="5">
    <source>
        <dbReference type="EMBL" id="NPT47637.1"/>
    </source>
</evidence>
<dbReference type="InterPro" id="IPR050204">
    <property type="entry name" value="AraC_XylS_family_regulators"/>
</dbReference>
<dbReference type="PROSITE" id="PS01124">
    <property type="entry name" value="HTH_ARAC_FAMILY_2"/>
    <property type="match status" value="1"/>
</dbReference>
<keyword evidence="1" id="KW-0805">Transcription regulation</keyword>
<protein>
    <submittedName>
        <fullName evidence="5">Helix-turn-helix domain-containing protein</fullName>
    </submittedName>
</protein>
<accession>A0ABX2C6W2</accession>
<dbReference type="Proteomes" id="UP000652198">
    <property type="component" value="Unassembled WGS sequence"/>
</dbReference>
<dbReference type="InterPro" id="IPR035418">
    <property type="entry name" value="AraC-bd_2"/>
</dbReference>
<dbReference type="Pfam" id="PF14525">
    <property type="entry name" value="AraC_binding_2"/>
    <property type="match status" value="1"/>
</dbReference>
<dbReference type="SMART" id="SM00342">
    <property type="entry name" value="HTH_ARAC"/>
    <property type="match status" value="1"/>
</dbReference>